<name>A0ABQ0JXK2_9BACT</name>
<comment type="similarity">
    <text evidence="1">Belongs to the glycosyltransferase 2 family. WaaE/KdtX subfamily.</text>
</comment>
<dbReference type="PANTHER" id="PTHR43630:SF2">
    <property type="entry name" value="GLYCOSYLTRANSFERASE"/>
    <property type="match status" value="1"/>
</dbReference>
<dbReference type="CDD" id="cd02511">
    <property type="entry name" value="Beta4Glucosyltransferase"/>
    <property type="match status" value="1"/>
</dbReference>
<dbReference type="Proteomes" id="UP000032309">
    <property type="component" value="Unassembled WGS sequence"/>
</dbReference>
<keyword evidence="5" id="KW-1185">Reference proteome</keyword>
<keyword evidence="2" id="KW-0472">Membrane</keyword>
<organism evidence="4 5">
    <name type="scientific">Candidatus Brocadia sinica JPN1</name>
    <dbReference type="NCBI Taxonomy" id="1197129"/>
    <lineage>
        <taxon>Bacteria</taxon>
        <taxon>Pseudomonadati</taxon>
        <taxon>Planctomycetota</taxon>
        <taxon>Candidatus Brocadiia</taxon>
        <taxon>Candidatus Brocadiales</taxon>
        <taxon>Candidatus Brocadiaceae</taxon>
        <taxon>Candidatus Brocadia</taxon>
    </lineage>
</organism>
<dbReference type="SUPFAM" id="SSF53448">
    <property type="entry name" value="Nucleotide-diphospho-sugar transferases"/>
    <property type="match status" value="1"/>
</dbReference>
<dbReference type="PANTHER" id="PTHR43630">
    <property type="entry name" value="POLY-BETA-1,6-N-ACETYL-D-GLUCOSAMINE SYNTHASE"/>
    <property type="match status" value="1"/>
</dbReference>
<dbReference type="InterPro" id="IPR029044">
    <property type="entry name" value="Nucleotide-diphossugar_trans"/>
</dbReference>
<dbReference type="RefSeq" id="WP_052563443.1">
    <property type="nucleotide sequence ID" value="NZ_BAFN01000001.1"/>
</dbReference>
<comment type="caution">
    <text evidence="4">The sequence shown here is derived from an EMBL/GenBank/DDBJ whole genome shotgun (WGS) entry which is preliminary data.</text>
</comment>
<dbReference type="Pfam" id="PF00535">
    <property type="entry name" value="Glycos_transf_2"/>
    <property type="match status" value="1"/>
</dbReference>
<protein>
    <submittedName>
        <fullName evidence="4">Glucosyltransferase</fullName>
    </submittedName>
</protein>
<evidence type="ECO:0000313" key="5">
    <source>
        <dbReference type="Proteomes" id="UP000032309"/>
    </source>
</evidence>
<sequence>MKRKISESQTKFLISACIITFNEESRIRDCLESVKWVDEIIVVDSFSTDKTVDICKEYTERVYQRAWPGNIDQKNYTIGLAKNDWILCLDADERLSPKLIGEIQEAVRNPGAMVGFFFPRCCFYLGRWIYHGDWYPDYQLRLFKRGSGQWQGTNPHGRVIVNGKTWRMKHDIYHFNYKNFSHQLRTIDNYSNIFADVSERRKGFSLFQLIFRPFGKFIRIYILKRGFFDGLPGFIIATSSAFYVFAKYVKLWERRQNKETKKPPP</sequence>
<feature type="domain" description="Glycosyltransferase 2-like" evidence="3">
    <location>
        <begin position="15"/>
        <end position="146"/>
    </location>
</feature>
<dbReference type="EMBL" id="BAFN01000001">
    <property type="protein sequence ID" value="GAN33392.1"/>
    <property type="molecule type" value="Genomic_DNA"/>
</dbReference>
<keyword evidence="2" id="KW-0812">Transmembrane</keyword>
<evidence type="ECO:0000256" key="1">
    <source>
        <dbReference type="ARBA" id="ARBA00038494"/>
    </source>
</evidence>
<evidence type="ECO:0000313" key="4">
    <source>
        <dbReference type="EMBL" id="GAN33392.1"/>
    </source>
</evidence>
<evidence type="ECO:0000256" key="2">
    <source>
        <dbReference type="SAM" id="Phobius"/>
    </source>
</evidence>
<feature type="transmembrane region" description="Helical" evidence="2">
    <location>
        <begin position="226"/>
        <end position="246"/>
    </location>
</feature>
<keyword evidence="2" id="KW-1133">Transmembrane helix</keyword>
<dbReference type="Gene3D" id="3.90.550.10">
    <property type="entry name" value="Spore Coat Polysaccharide Biosynthesis Protein SpsA, Chain A"/>
    <property type="match status" value="1"/>
</dbReference>
<gene>
    <name evidence="4" type="ORF">BROSI_A1912</name>
</gene>
<evidence type="ECO:0000259" key="3">
    <source>
        <dbReference type="Pfam" id="PF00535"/>
    </source>
</evidence>
<dbReference type="InterPro" id="IPR001173">
    <property type="entry name" value="Glyco_trans_2-like"/>
</dbReference>
<accession>A0ABQ0JXK2</accession>
<proteinExistence type="inferred from homology"/>
<reference evidence="5" key="1">
    <citation type="journal article" date="2015" name="Genome Announc.">
        <title>Draft Genome Sequence of an Anaerobic Ammonium-Oxidizing Bacterium, "Candidatus Brocadia sinica".</title>
        <authorList>
            <person name="Oshiki M."/>
            <person name="Shinyako-Hata K."/>
            <person name="Satoh H."/>
            <person name="Okabe S."/>
        </authorList>
    </citation>
    <scope>NUCLEOTIDE SEQUENCE [LARGE SCALE GENOMIC DNA]</scope>
    <source>
        <strain evidence="5">JPN1</strain>
    </source>
</reference>